<dbReference type="InterPro" id="IPR027417">
    <property type="entry name" value="P-loop_NTPase"/>
</dbReference>
<dbReference type="Proteomes" id="UP000277811">
    <property type="component" value="Unassembled WGS sequence"/>
</dbReference>
<dbReference type="AlphaFoldDB" id="A0A498RG25"/>
<name>A0A498RG25_9FIRM</name>
<proteinExistence type="predicted"/>
<dbReference type="Gene3D" id="3.40.50.300">
    <property type="entry name" value="P-loop containing nucleotide triphosphate hydrolases"/>
    <property type="match status" value="1"/>
</dbReference>
<dbReference type="PANTHER" id="PTHR43681:SF1">
    <property type="entry name" value="SARCALUMENIN"/>
    <property type="match status" value="1"/>
</dbReference>
<feature type="domain" description="Dynamin N-terminal" evidence="1">
    <location>
        <begin position="52"/>
        <end position="209"/>
    </location>
</feature>
<dbReference type="Pfam" id="PF00350">
    <property type="entry name" value="Dynamin_N"/>
    <property type="match status" value="1"/>
</dbReference>
<evidence type="ECO:0000313" key="2">
    <source>
        <dbReference type="EMBL" id="VBB09760.1"/>
    </source>
</evidence>
<organism evidence="2 3">
    <name type="scientific">Lucifera butyrica</name>
    <dbReference type="NCBI Taxonomy" id="1351585"/>
    <lineage>
        <taxon>Bacteria</taxon>
        <taxon>Bacillati</taxon>
        <taxon>Bacillota</taxon>
        <taxon>Negativicutes</taxon>
        <taxon>Veillonellales</taxon>
        <taxon>Veillonellaceae</taxon>
        <taxon>Lucifera</taxon>
    </lineage>
</organism>
<dbReference type="EMBL" id="UPPP01000133">
    <property type="protein sequence ID" value="VBB09760.1"/>
    <property type="molecule type" value="Genomic_DNA"/>
</dbReference>
<dbReference type="RefSeq" id="WP_165866166.1">
    <property type="nucleotide sequence ID" value="NZ_UPPP01000133.1"/>
</dbReference>
<keyword evidence="3" id="KW-1185">Reference proteome</keyword>
<gene>
    <name evidence="2" type="ORF">LUCI_5058</name>
</gene>
<evidence type="ECO:0000259" key="1">
    <source>
        <dbReference type="Pfam" id="PF00350"/>
    </source>
</evidence>
<accession>A0A498RG25</accession>
<sequence length="582" mass="66238">METSHKQNQTGTDMVQALAELAGILRNLRVPAPLLRGIMEQINRLGRDTFNLAVLGQYKRGKTTLVNALLGQEVLPSAVVPLTSIITVLGYGEVPAGRAIYIDGREEEIDLGNLSPYITEAGNPGNEKQIKQVEIMVPSPLLQQGIQLIDTPGIGSVYQNNSDTTHEFLSQVDAGIFILSVEPPISQEECRFLQTIRQHVRKMFFVFNKMDLADEAERKQSIEFSRTIIERETGFEVETVYLLSAKQALMGTIHQDERLITASRFPEFQQALATFVRTERQRTLLDAAAFRAKQAVREAVLKVDLENSVLDMPVKEVTSQLAALQEHFVAIQREKLDLAYLLKGELERFNDRLLMEMKDFESATTQTTRQQLQKFWQERNNRELKQLLPETRQVLSRLILQQFDQVRQSQEQKVEAWLAATISRFEQKNNALLQQIKELAASLFAVPCQTIASHTTLSPKSSLYFLPQIPNTLLFSLGDWKYRFLPRSLAGKIFLNSCLDEIHELVSMNCGRLRYDLSSRAADSIRTFKRELDNCLEEAMQDVLATIQAGMEIKNQGEERILERRRELAGLRTRLTGLEPQF</sequence>
<dbReference type="CDD" id="cd09912">
    <property type="entry name" value="DLP_2"/>
    <property type="match status" value="1"/>
</dbReference>
<dbReference type="SUPFAM" id="SSF52540">
    <property type="entry name" value="P-loop containing nucleoside triphosphate hydrolases"/>
    <property type="match status" value="1"/>
</dbReference>
<dbReference type="InterPro" id="IPR051943">
    <property type="entry name" value="TRAFAC_Dynamin-like_GTPase"/>
</dbReference>
<dbReference type="PANTHER" id="PTHR43681">
    <property type="entry name" value="TRANSMEMBRANE GTPASE FZO"/>
    <property type="match status" value="1"/>
</dbReference>
<evidence type="ECO:0000313" key="3">
    <source>
        <dbReference type="Proteomes" id="UP000277811"/>
    </source>
</evidence>
<protein>
    <recommendedName>
        <fullName evidence="1">Dynamin N-terminal domain-containing protein</fullName>
    </recommendedName>
</protein>
<reference evidence="2 3" key="1">
    <citation type="submission" date="2018-06" db="EMBL/GenBank/DDBJ databases">
        <authorList>
            <person name="Strepis N."/>
        </authorList>
    </citation>
    <scope>NUCLEOTIDE SEQUENCE [LARGE SCALE GENOMIC DNA]</scope>
    <source>
        <strain evidence="2">LUCI</strain>
    </source>
</reference>
<dbReference type="InterPro" id="IPR045063">
    <property type="entry name" value="Dynamin_N"/>
</dbReference>